<evidence type="ECO:0000256" key="1">
    <source>
        <dbReference type="ARBA" id="ARBA00022642"/>
    </source>
</evidence>
<dbReference type="GO" id="GO:0009435">
    <property type="term" value="P:NAD+ biosynthetic process"/>
    <property type="evidence" value="ECO:0007669"/>
    <property type="project" value="UniProtKB-UniRule"/>
</dbReference>
<comment type="subunit">
    <text evidence="4 6">Homodimer.</text>
</comment>
<feature type="binding site" evidence="4">
    <location>
        <position position="103"/>
    </location>
    <ligand>
        <name>pyridoxal 5'-phosphate</name>
        <dbReference type="ChEBI" id="CHEBI:597326"/>
    </ligand>
</feature>
<accession>A0A0E9N6X0</accession>
<keyword evidence="8" id="KW-1185">Reference proteome</keyword>
<keyword evidence="1 4" id="KW-0662">Pyridine nucleotide biosynthesis</keyword>
<comment type="caution">
    <text evidence="4">Lacks conserved residue(s) required for the propagation of feature annotation.</text>
</comment>
<dbReference type="STRING" id="1220578.FPE01S_06_00390"/>
<dbReference type="Gene3D" id="3.90.1150.10">
    <property type="entry name" value="Aspartate Aminotransferase, domain 1"/>
    <property type="match status" value="1"/>
</dbReference>
<dbReference type="GO" id="GO:0005737">
    <property type="term" value="C:cytoplasm"/>
    <property type="evidence" value="ECO:0007669"/>
    <property type="project" value="UniProtKB-UniRule"/>
</dbReference>
<dbReference type="Proteomes" id="UP000033121">
    <property type="component" value="Unassembled WGS sequence"/>
</dbReference>
<evidence type="ECO:0000256" key="4">
    <source>
        <dbReference type="HAMAP-Rule" id="MF_01970"/>
    </source>
</evidence>
<organism evidence="7 8">
    <name type="scientific">Flavihumibacter petaseus NBRC 106054</name>
    <dbReference type="NCBI Taxonomy" id="1220578"/>
    <lineage>
        <taxon>Bacteria</taxon>
        <taxon>Pseudomonadati</taxon>
        <taxon>Bacteroidota</taxon>
        <taxon>Chitinophagia</taxon>
        <taxon>Chitinophagales</taxon>
        <taxon>Chitinophagaceae</taxon>
        <taxon>Flavihumibacter</taxon>
    </lineage>
</organism>
<feature type="modified residue" description="N6-(pyridoxal phosphate)lysine" evidence="4">
    <location>
        <position position="242"/>
    </location>
</feature>
<dbReference type="GO" id="GO:0019805">
    <property type="term" value="P:quinolinate biosynthetic process"/>
    <property type="evidence" value="ECO:0007669"/>
    <property type="project" value="UniProtKB-UniRule"/>
</dbReference>
<dbReference type="EMBL" id="BBWV01000006">
    <property type="protein sequence ID" value="GAO45548.1"/>
    <property type="molecule type" value="Genomic_DNA"/>
</dbReference>
<dbReference type="PANTHER" id="PTHR14084:SF0">
    <property type="entry name" value="KYNURENINASE"/>
    <property type="match status" value="1"/>
</dbReference>
<gene>
    <name evidence="4 7" type="primary">kynU</name>
    <name evidence="7" type="ORF">FPE01S_06_00390</name>
</gene>
<dbReference type="GO" id="GO:0097053">
    <property type="term" value="P:L-kynurenine catabolic process"/>
    <property type="evidence" value="ECO:0007669"/>
    <property type="project" value="UniProtKB-UniRule"/>
</dbReference>
<dbReference type="EC" id="3.7.1.3" evidence="4 5"/>
<dbReference type="InterPro" id="IPR015424">
    <property type="entry name" value="PyrdxlP-dep_Trfase"/>
</dbReference>
<feature type="binding site" evidence="4">
    <location>
        <position position="219"/>
    </location>
    <ligand>
        <name>pyridoxal 5'-phosphate</name>
        <dbReference type="ChEBI" id="CHEBI:597326"/>
    </ligand>
</feature>
<dbReference type="InterPro" id="IPR015421">
    <property type="entry name" value="PyrdxlP-dep_Trfase_major"/>
</dbReference>
<dbReference type="InterPro" id="IPR015422">
    <property type="entry name" value="PyrdxlP-dep_Trfase_small"/>
</dbReference>
<sequence length="421" mass="47739">METSYDYALSLDAADPLREFRDQFVIPLREGREQIYFLGNSLGLQPRKTHGKIKEVLQQWSDWGVEAFFMGEHPWLDFHEKLADPMSMVVGALPHEVVVMNQLTVNLHLMLASFYRPTGKRFRIICEAKAFPSDQYMLETHLKFLGFDPDETIIEVSPRRGEHTIRTEDILQAIKTHESSLALILWGGVQYYTGQVFDMETITKAGHAAGAVVGFDLAHAAGNVPLRLHDWQVDFAAWCNYKYMNGGPGAIGGAFIHERYHGDPSLPRLAGWWGYDASRRFKMEKGFVPDRGAAGWQLSTPSPLQYACLQASLEIFTAAGMPALHEKGRALNDYLIRLLESIVREAGERAIEIITPIKNPEKGCQVSLLMHRKGKETFSALQQAGIFADWREPNVIRVAPVPLYNRFTEVWQFADCLRRML</sequence>
<protein>
    <recommendedName>
        <fullName evidence="4 5">Kynureninase</fullName>
        <ecNumber evidence="4 5">3.7.1.3</ecNumber>
    </recommendedName>
    <alternativeName>
        <fullName evidence="4">L-kynurenine hydrolase</fullName>
    </alternativeName>
</protein>
<feature type="binding site" evidence="4">
    <location>
        <position position="300"/>
    </location>
    <ligand>
        <name>pyridoxal 5'-phosphate</name>
        <dbReference type="ChEBI" id="CHEBI:597326"/>
    </ligand>
</feature>
<dbReference type="Gene3D" id="3.40.640.10">
    <property type="entry name" value="Type I PLP-dependent aspartate aminotransferase-like (Major domain)"/>
    <property type="match status" value="1"/>
</dbReference>
<feature type="binding site" evidence="4">
    <location>
        <position position="272"/>
    </location>
    <ligand>
        <name>pyridoxal 5'-phosphate</name>
        <dbReference type="ChEBI" id="CHEBI:597326"/>
    </ligand>
</feature>
<comment type="cofactor">
    <cofactor evidence="4 6">
        <name>pyridoxal 5'-phosphate</name>
        <dbReference type="ChEBI" id="CHEBI:597326"/>
    </cofactor>
</comment>
<keyword evidence="2 4" id="KW-0378">Hydrolase</keyword>
<dbReference type="GO" id="GO:0019441">
    <property type="term" value="P:L-tryptophan catabolic process to kynurenine"/>
    <property type="evidence" value="ECO:0007669"/>
    <property type="project" value="TreeGrafter"/>
</dbReference>
<comment type="pathway">
    <text evidence="4 6">Cofactor biosynthesis; NAD(+) biosynthesis; quinolinate from L-kynurenine: step 2/3.</text>
</comment>
<feature type="binding site" evidence="4">
    <location>
        <position position="216"/>
    </location>
    <ligand>
        <name>pyridoxal 5'-phosphate</name>
        <dbReference type="ChEBI" id="CHEBI:597326"/>
    </ligand>
</feature>
<dbReference type="GO" id="GO:0030429">
    <property type="term" value="F:kynureninase activity"/>
    <property type="evidence" value="ECO:0007669"/>
    <property type="project" value="UniProtKB-UniRule"/>
</dbReference>
<dbReference type="FunFam" id="3.40.640.10:FF:000031">
    <property type="entry name" value="Kynureninase"/>
    <property type="match status" value="1"/>
</dbReference>
<dbReference type="GO" id="GO:0043420">
    <property type="term" value="P:anthranilate metabolic process"/>
    <property type="evidence" value="ECO:0007669"/>
    <property type="project" value="TreeGrafter"/>
</dbReference>
<dbReference type="Pfam" id="PF22580">
    <property type="entry name" value="KYNU_C"/>
    <property type="match status" value="1"/>
</dbReference>
<comment type="similarity">
    <text evidence="4 6">Belongs to the kynureninase family.</text>
</comment>
<feature type="binding site" evidence="4">
    <location>
        <position position="104"/>
    </location>
    <ligand>
        <name>pyridoxal 5'-phosphate</name>
        <dbReference type="ChEBI" id="CHEBI:597326"/>
    </ligand>
</feature>
<proteinExistence type="inferred from homology"/>
<name>A0A0E9N6X0_9BACT</name>
<evidence type="ECO:0000256" key="6">
    <source>
        <dbReference type="PIRNR" id="PIRNR038800"/>
    </source>
</evidence>
<feature type="binding site" evidence="4">
    <location>
        <position position="241"/>
    </location>
    <ligand>
        <name>pyridoxal 5'-phosphate</name>
        <dbReference type="ChEBI" id="CHEBI:597326"/>
    </ligand>
</feature>
<dbReference type="InterPro" id="IPR010111">
    <property type="entry name" value="Kynureninase"/>
</dbReference>
<evidence type="ECO:0000256" key="5">
    <source>
        <dbReference type="NCBIfam" id="TIGR01814"/>
    </source>
</evidence>
<feature type="binding site" evidence="4">
    <location>
        <begin position="131"/>
        <end position="134"/>
    </location>
    <ligand>
        <name>pyridoxal 5'-phosphate</name>
        <dbReference type="ChEBI" id="CHEBI:597326"/>
    </ligand>
</feature>
<evidence type="ECO:0000313" key="7">
    <source>
        <dbReference type="EMBL" id="GAO45548.1"/>
    </source>
</evidence>
<evidence type="ECO:0000256" key="2">
    <source>
        <dbReference type="ARBA" id="ARBA00022801"/>
    </source>
</evidence>
<comment type="catalytic activity">
    <reaction evidence="4 6">
        <text>L-kynurenine + H2O = anthranilate + L-alanine + H(+)</text>
        <dbReference type="Rhea" id="RHEA:16813"/>
        <dbReference type="ChEBI" id="CHEBI:15377"/>
        <dbReference type="ChEBI" id="CHEBI:15378"/>
        <dbReference type="ChEBI" id="CHEBI:16567"/>
        <dbReference type="ChEBI" id="CHEBI:57959"/>
        <dbReference type="ChEBI" id="CHEBI:57972"/>
        <dbReference type="EC" id="3.7.1.3"/>
    </reaction>
</comment>
<dbReference type="GO" id="GO:0030170">
    <property type="term" value="F:pyridoxal phosphate binding"/>
    <property type="evidence" value="ECO:0007669"/>
    <property type="project" value="UniProtKB-UniRule"/>
</dbReference>
<dbReference type="NCBIfam" id="TIGR01814">
    <property type="entry name" value="kynureninase"/>
    <property type="match status" value="1"/>
</dbReference>
<dbReference type="HAMAP" id="MF_01970">
    <property type="entry name" value="Kynureninase"/>
    <property type="match status" value="1"/>
</dbReference>
<dbReference type="AlphaFoldDB" id="A0A0E9N6X0"/>
<dbReference type="PIRSF" id="PIRSF038800">
    <property type="entry name" value="KYNU"/>
    <property type="match status" value="1"/>
</dbReference>
<dbReference type="UniPathway" id="UPA00334">
    <property type="reaction ID" value="UER00455"/>
</dbReference>
<comment type="caution">
    <text evidence="7">The sequence shown here is derived from an EMBL/GenBank/DDBJ whole genome shotgun (WGS) entry which is preliminary data.</text>
</comment>
<dbReference type="OrthoDB" id="9812626at2"/>
<evidence type="ECO:0000256" key="3">
    <source>
        <dbReference type="ARBA" id="ARBA00022898"/>
    </source>
</evidence>
<comment type="pathway">
    <text evidence="4 6">Amino-acid degradation; L-kynurenine degradation; L-alanine and anthranilate from L-kynurenine: step 1/1.</text>
</comment>
<keyword evidence="3 4" id="KW-0663">Pyridoxal phosphate</keyword>
<comment type="catalytic activity">
    <reaction evidence="6">
        <text>3-hydroxy-L-kynurenine + H2O = 3-hydroxyanthranilate + L-alanine + H(+)</text>
        <dbReference type="Rhea" id="RHEA:25143"/>
        <dbReference type="ChEBI" id="CHEBI:15377"/>
        <dbReference type="ChEBI" id="CHEBI:15378"/>
        <dbReference type="ChEBI" id="CHEBI:36559"/>
        <dbReference type="ChEBI" id="CHEBI:57972"/>
        <dbReference type="ChEBI" id="CHEBI:58125"/>
        <dbReference type="EC" id="3.7.1.3"/>
    </reaction>
</comment>
<dbReference type="SUPFAM" id="SSF53383">
    <property type="entry name" value="PLP-dependent transferases"/>
    <property type="match status" value="1"/>
</dbReference>
<comment type="function">
    <text evidence="4 6">Catalyzes the cleavage of L-kynurenine (L-Kyn) and L-3-hydroxykynurenine (L-3OHKyn) into anthranilic acid (AA) and 3-hydroxyanthranilic acid (3-OHAA), respectively.</text>
</comment>
<dbReference type="UniPathway" id="UPA00253">
    <property type="reaction ID" value="UER00329"/>
</dbReference>
<reference evidence="7 8" key="1">
    <citation type="submission" date="2015-04" db="EMBL/GenBank/DDBJ databases">
        <title>Whole genome shotgun sequence of Flavihumibacter petaseus NBRC 106054.</title>
        <authorList>
            <person name="Miyazawa S."/>
            <person name="Hosoyama A."/>
            <person name="Hashimoto M."/>
            <person name="Noguchi M."/>
            <person name="Tsuchikane K."/>
            <person name="Ohji S."/>
            <person name="Yamazoe A."/>
            <person name="Ichikawa N."/>
            <person name="Kimura A."/>
            <person name="Fujita N."/>
        </authorList>
    </citation>
    <scope>NUCLEOTIDE SEQUENCE [LARGE SCALE GENOMIC DNA]</scope>
    <source>
        <strain evidence="7 8">NBRC 106054</strain>
    </source>
</reference>
<evidence type="ECO:0000313" key="8">
    <source>
        <dbReference type="Proteomes" id="UP000033121"/>
    </source>
</evidence>
<dbReference type="RefSeq" id="WP_046371564.1">
    <property type="nucleotide sequence ID" value="NZ_BBWV01000006.1"/>
</dbReference>
<dbReference type="PANTHER" id="PTHR14084">
    <property type="entry name" value="KYNURENINASE"/>
    <property type="match status" value="1"/>
</dbReference>